<name>A0A1A5X1C7_9BURK</name>
<evidence type="ECO:0000313" key="4">
    <source>
        <dbReference type="Proteomes" id="UP000183529"/>
    </source>
</evidence>
<dbReference type="Pfam" id="PF01455">
    <property type="entry name" value="HupF_HypC"/>
    <property type="match status" value="1"/>
</dbReference>
<keyword evidence="5" id="KW-1185">Reference proteome</keyword>
<dbReference type="GO" id="GO:1902670">
    <property type="term" value="F:carbon dioxide binding"/>
    <property type="evidence" value="ECO:0007669"/>
    <property type="project" value="TreeGrafter"/>
</dbReference>
<evidence type="ECO:0000313" key="5">
    <source>
        <dbReference type="Proteomes" id="UP000247515"/>
    </source>
</evidence>
<dbReference type="SUPFAM" id="SSF159127">
    <property type="entry name" value="HupF/HypC-like"/>
    <property type="match status" value="1"/>
</dbReference>
<evidence type="ECO:0000313" key="3">
    <source>
        <dbReference type="EMBL" id="SEI80787.1"/>
    </source>
</evidence>
<organism evidence="3 4">
    <name type="scientific">Paraburkholderia tropica</name>
    <dbReference type="NCBI Taxonomy" id="92647"/>
    <lineage>
        <taxon>Bacteria</taxon>
        <taxon>Pseudomonadati</taxon>
        <taxon>Pseudomonadota</taxon>
        <taxon>Betaproteobacteria</taxon>
        <taxon>Burkholderiales</taxon>
        <taxon>Burkholderiaceae</taxon>
        <taxon>Paraburkholderia</taxon>
    </lineage>
</organism>
<dbReference type="PANTHER" id="PTHR35177:SF2">
    <property type="entry name" value="HYDROGENASE MATURATION FACTOR HYBG"/>
    <property type="match status" value="1"/>
</dbReference>
<proteinExistence type="inferred from homology"/>
<dbReference type="EMBL" id="QJJV01000002">
    <property type="protein sequence ID" value="PXX19623.1"/>
    <property type="molecule type" value="Genomic_DNA"/>
</dbReference>
<gene>
    <name evidence="2" type="ORF">C7400_10247</name>
    <name evidence="3" type="ORF">SAMN05216550_10148</name>
</gene>
<dbReference type="OrthoDB" id="9806017at2"/>
<dbReference type="PRINTS" id="PR00445">
    <property type="entry name" value="HUPFHYPC"/>
</dbReference>
<evidence type="ECO:0000256" key="1">
    <source>
        <dbReference type="ARBA" id="ARBA00006018"/>
    </source>
</evidence>
<evidence type="ECO:0000313" key="2">
    <source>
        <dbReference type="EMBL" id="PXX19623.1"/>
    </source>
</evidence>
<comment type="caution">
    <text evidence="3">The sequence shown here is derived from an EMBL/GenBank/DDBJ whole genome shotgun (WGS) entry which is preliminary data.</text>
</comment>
<sequence length="79" mass="8279">MCLAMPVEVIELLPEQRARASVDGVTREISLALVDNVVPGDFVLLHVGFAIGKLDRAAAEATLAQLAELGRQPGEGATP</sequence>
<dbReference type="InterPro" id="IPR001109">
    <property type="entry name" value="Hydrogenase_HupF/HypC"/>
</dbReference>
<comment type="similarity">
    <text evidence="1">Belongs to the HupF/HypC family.</text>
</comment>
<dbReference type="Gene3D" id="2.30.30.140">
    <property type="match status" value="1"/>
</dbReference>
<dbReference type="GeneID" id="61305178"/>
<protein>
    <submittedName>
        <fullName evidence="3">Hydrogenase maturation protein HypC</fullName>
    </submittedName>
</protein>
<dbReference type="GO" id="GO:0005506">
    <property type="term" value="F:iron ion binding"/>
    <property type="evidence" value="ECO:0007669"/>
    <property type="project" value="TreeGrafter"/>
</dbReference>
<reference evidence="2 5" key="2">
    <citation type="submission" date="2018-05" db="EMBL/GenBank/DDBJ databases">
        <title>Genomic Encyclopedia of Type Strains, Phase IV (KMG-V): Genome sequencing to study the core and pangenomes of soil and plant-associated prokaryotes.</title>
        <authorList>
            <person name="Whitman W."/>
        </authorList>
    </citation>
    <scope>NUCLEOTIDE SEQUENCE [LARGE SCALE GENOMIC DNA]</scope>
    <source>
        <strain evidence="2 5">SIr-6563</strain>
    </source>
</reference>
<dbReference type="RefSeq" id="WP_065065312.1">
    <property type="nucleotide sequence ID" value="NZ_CADFGN010000005.1"/>
</dbReference>
<dbReference type="AlphaFoldDB" id="A0A1A5X1C7"/>
<reference evidence="3 4" key="1">
    <citation type="submission" date="2016-10" db="EMBL/GenBank/DDBJ databases">
        <authorList>
            <person name="Varghese N."/>
            <person name="Submissions S."/>
        </authorList>
    </citation>
    <scope>NUCLEOTIDE SEQUENCE [LARGE SCALE GENOMIC DNA]</scope>
    <source>
        <strain evidence="3 4">LMG 22274</strain>
    </source>
</reference>
<dbReference type="PANTHER" id="PTHR35177">
    <property type="entry name" value="HYDROGENASE MATURATION FACTOR HYBG"/>
    <property type="match status" value="1"/>
</dbReference>
<dbReference type="Proteomes" id="UP000183529">
    <property type="component" value="Unassembled WGS sequence"/>
</dbReference>
<accession>A0A1A5X1C7</accession>
<dbReference type="GO" id="GO:0051604">
    <property type="term" value="P:protein maturation"/>
    <property type="evidence" value="ECO:0007669"/>
    <property type="project" value="TreeGrafter"/>
</dbReference>
<dbReference type="EMBL" id="FNZM01000001">
    <property type="protein sequence ID" value="SEI80787.1"/>
    <property type="molecule type" value="Genomic_DNA"/>
</dbReference>
<dbReference type="Proteomes" id="UP000247515">
    <property type="component" value="Unassembled WGS sequence"/>
</dbReference>
<dbReference type="NCBIfam" id="TIGR00074">
    <property type="entry name" value="hypC_hupF"/>
    <property type="match status" value="1"/>
</dbReference>